<feature type="non-terminal residue" evidence="1">
    <location>
        <position position="1"/>
    </location>
</feature>
<accession>X0YCD4</accession>
<reference evidence="1" key="1">
    <citation type="journal article" date="2014" name="Front. Microbiol.">
        <title>High frequency of phylogenetically diverse reductive dehalogenase-homologous genes in deep subseafloor sedimentary metagenomes.</title>
        <authorList>
            <person name="Kawai M."/>
            <person name="Futagami T."/>
            <person name="Toyoda A."/>
            <person name="Takaki Y."/>
            <person name="Nishi S."/>
            <person name="Hori S."/>
            <person name="Arai W."/>
            <person name="Tsubouchi T."/>
            <person name="Morono Y."/>
            <person name="Uchiyama I."/>
            <person name="Ito T."/>
            <person name="Fujiyama A."/>
            <person name="Inagaki F."/>
            <person name="Takami H."/>
        </authorList>
    </citation>
    <scope>NUCLEOTIDE SEQUENCE</scope>
    <source>
        <strain evidence="1">Expedition CK06-06</strain>
    </source>
</reference>
<comment type="caution">
    <text evidence="1">The sequence shown here is derived from an EMBL/GenBank/DDBJ whole genome shotgun (WGS) entry which is preliminary data.</text>
</comment>
<proteinExistence type="predicted"/>
<name>X0YCD4_9ZZZZ</name>
<dbReference type="AlphaFoldDB" id="X0YCD4"/>
<sequence length="90" mass="9738">LMVRVARTAASQVVTDANADLPGTSKGFVLMQNQRSFAWSQLLPMTRIPLAAIDTSIRWSQVLYGAIKLYLPPKNIVVKNIGRAPGSLGS</sequence>
<organism evidence="1">
    <name type="scientific">marine sediment metagenome</name>
    <dbReference type="NCBI Taxonomy" id="412755"/>
    <lineage>
        <taxon>unclassified sequences</taxon>
        <taxon>metagenomes</taxon>
        <taxon>ecological metagenomes</taxon>
    </lineage>
</organism>
<evidence type="ECO:0000313" key="1">
    <source>
        <dbReference type="EMBL" id="GAG46388.1"/>
    </source>
</evidence>
<protein>
    <submittedName>
        <fullName evidence="1">Uncharacterized protein</fullName>
    </submittedName>
</protein>
<dbReference type="EMBL" id="BARS01054182">
    <property type="protein sequence ID" value="GAG46388.1"/>
    <property type="molecule type" value="Genomic_DNA"/>
</dbReference>
<gene>
    <name evidence="1" type="ORF">S01H1_80263</name>
</gene>